<dbReference type="Pfam" id="PF00875">
    <property type="entry name" value="DNA_photolyase"/>
    <property type="match status" value="1"/>
</dbReference>
<sequence length="450" mass="53514">MKLNIVAKDADVTNSKIKQMNNLIWFRNDLRVQDNSSIVEAMKGTKAIAFYCFESVFFERDNFGFRRTEKYRTKFLLETIIQLRQELAKINIPLFVYHGKSAEFLPNLIETQNIDTVFLQNEWTRDEEVVLNNIKSQLSSTVKFTEVYDQFLFHPNDIPYHDFNSIPYIFTNFRKKCEAHCTVRPAKYISSKMPQENFMSLENTIPTLKDLGFEDFLPHQKTAFPFKGGELEALARIQNYFWETKKLAFYKKTRNGLIGNDYSSKLSAWLANGSISPRTVYWEVKKFEKEITKNQDTYWLIFELIWRDYFKYVSLKYQDSIFHIDGILQKPYSWKTDSLHKNNWINGTTKEPFVNANMRELLQTGWMSNRGRQNVASYWSKELEQDWRIGAAYFESMLIDYDVHSNWGNWMYNSGVGNDPRDRKFNIKLQAERYDTSGTYQRMWLQDTLF</sequence>
<dbReference type="GO" id="GO:0003677">
    <property type="term" value="F:DNA binding"/>
    <property type="evidence" value="ECO:0007669"/>
    <property type="project" value="TreeGrafter"/>
</dbReference>
<reference evidence="8" key="1">
    <citation type="journal article" date="2015" name="Nature">
        <title>Complex archaea that bridge the gap between prokaryotes and eukaryotes.</title>
        <authorList>
            <person name="Spang A."/>
            <person name="Saw J.H."/>
            <person name="Jorgensen S.L."/>
            <person name="Zaremba-Niedzwiedzka K."/>
            <person name="Martijn J."/>
            <person name="Lind A.E."/>
            <person name="van Eijk R."/>
            <person name="Schleper C."/>
            <person name="Guy L."/>
            <person name="Ettema T.J."/>
        </authorList>
    </citation>
    <scope>NUCLEOTIDE SEQUENCE</scope>
</reference>
<dbReference type="AlphaFoldDB" id="A0A0F9UBE5"/>
<comment type="cofactor">
    <cofactor evidence="2">
        <name>FAD</name>
        <dbReference type="ChEBI" id="CHEBI:57692"/>
    </cofactor>
</comment>
<dbReference type="InterPro" id="IPR036155">
    <property type="entry name" value="Crypto/Photolyase_N_sf"/>
</dbReference>
<dbReference type="SUPFAM" id="SSF52425">
    <property type="entry name" value="Cryptochrome/photolyase, N-terminal domain"/>
    <property type="match status" value="1"/>
</dbReference>
<dbReference type="InterPro" id="IPR014729">
    <property type="entry name" value="Rossmann-like_a/b/a_fold"/>
</dbReference>
<evidence type="ECO:0000256" key="6">
    <source>
        <dbReference type="ARBA" id="ARBA00022991"/>
    </source>
</evidence>
<feature type="domain" description="Photolyase/cryptochrome alpha/beta" evidence="7">
    <location>
        <begin position="20"/>
        <end position="152"/>
    </location>
</feature>
<evidence type="ECO:0000256" key="1">
    <source>
        <dbReference type="ARBA" id="ARBA00001932"/>
    </source>
</evidence>
<dbReference type="Gene3D" id="1.25.40.80">
    <property type="match status" value="1"/>
</dbReference>
<dbReference type="Pfam" id="PF03441">
    <property type="entry name" value="FAD_binding_7"/>
    <property type="match status" value="1"/>
</dbReference>
<evidence type="ECO:0000259" key="7">
    <source>
        <dbReference type="PROSITE" id="PS51645"/>
    </source>
</evidence>
<dbReference type="Gene3D" id="3.40.50.620">
    <property type="entry name" value="HUPs"/>
    <property type="match status" value="1"/>
</dbReference>
<evidence type="ECO:0000256" key="5">
    <source>
        <dbReference type="ARBA" id="ARBA00022827"/>
    </source>
</evidence>
<evidence type="ECO:0000256" key="4">
    <source>
        <dbReference type="ARBA" id="ARBA00022630"/>
    </source>
</evidence>
<dbReference type="SUPFAM" id="SSF48173">
    <property type="entry name" value="Cryptochrome/photolyase FAD-binding domain"/>
    <property type="match status" value="1"/>
</dbReference>
<keyword evidence="5" id="KW-0274">FAD</keyword>
<dbReference type="InterPro" id="IPR014133">
    <property type="entry name" value="Cry_DASH"/>
</dbReference>
<comment type="similarity">
    <text evidence="3">Belongs to the DNA photolyase class-1 family.</text>
</comment>
<dbReference type="GO" id="GO:0003904">
    <property type="term" value="F:deoxyribodipyrimidine photo-lyase activity"/>
    <property type="evidence" value="ECO:0007669"/>
    <property type="project" value="TreeGrafter"/>
</dbReference>
<dbReference type="InterPro" id="IPR006050">
    <property type="entry name" value="DNA_photolyase_N"/>
</dbReference>
<dbReference type="GO" id="GO:0000719">
    <property type="term" value="P:photoreactive repair"/>
    <property type="evidence" value="ECO:0007669"/>
    <property type="project" value="TreeGrafter"/>
</dbReference>
<comment type="caution">
    <text evidence="8">The sequence shown here is derived from an EMBL/GenBank/DDBJ whole genome shotgun (WGS) entry which is preliminary data.</text>
</comment>
<evidence type="ECO:0000313" key="8">
    <source>
        <dbReference type="EMBL" id="KKN84697.1"/>
    </source>
</evidence>
<evidence type="ECO:0000256" key="3">
    <source>
        <dbReference type="ARBA" id="ARBA00005862"/>
    </source>
</evidence>
<evidence type="ECO:0000256" key="2">
    <source>
        <dbReference type="ARBA" id="ARBA00001974"/>
    </source>
</evidence>
<gene>
    <name evidence="8" type="ORF">LCGC14_0286640</name>
</gene>
<dbReference type="PANTHER" id="PTHR11455">
    <property type="entry name" value="CRYPTOCHROME"/>
    <property type="match status" value="1"/>
</dbReference>
<dbReference type="GO" id="GO:0071949">
    <property type="term" value="F:FAD binding"/>
    <property type="evidence" value="ECO:0007669"/>
    <property type="project" value="TreeGrafter"/>
</dbReference>
<organism evidence="8">
    <name type="scientific">marine sediment metagenome</name>
    <dbReference type="NCBI Taxonomy" id="412755"/>
    <lineage>
        <taxon>unclassified sequences</taxon>
        <taxon>metagenomes</taxon>
        <taxon>ecological metagenomes</taxon>
    </lineage>
</organism>
<protein>
    <recommendedName>
        <fullName evidence="7">Photolyase/cryptochrome alpha/beta domain-containing protein</fullName>
    </recommendedName>
</protein>
<dbReference type="NCBIfam" id="TIGR02765">
    <property type="entry name" value="crypto_DASH"/>
    <property type="match status" value="1"/>
</dbReference>
<accession>A0A0F9UBE5</accession>
<dbReference type="InterPro" id="IPR002081">
    <property type="entry name" value="Cryptochrome/DNA_photolyase_1"/>
</dbReference>
<dbReference type="PANTHER" id="PTHR11455:SF22">
    <property type="entry name" value="CRYPTOCHROME DASH"/>
    <property type="match status" value="1"/>
</dbReference>
<dbReference type="InterPro" id="IPR036134">
    <property type="entry name" value="Crypto/Photolyase_FAD-like_sf"/>
</dbReference>
<dbReference type="InterPro" id="IPR005101">
    <property type="entry name" value="Cryptochr/Photolyase_FAD-bd"/>
</dbReference>
<dbReference type="EMBL" id="LAZR01000168">
    <property type="protein sequence ID" value="KKN84697.1"/>
    <property type="molecule type" value="Genomic_DNA"/>
</dbReference>
<name>A0A0F9UBE5_9ZZZZ</name>
<dbReference type="Gene3D" id="1.10.579.10">
    <property type="entry name" value="DNA Cyclobutane Dipyrimidine Photolyase, subunit A, domain 3"/>
    <property type="match status" value="1"/>
</dbReference>
<keyword evidence="4" id="KW-0285">Flavoprotein</keyword>
<dbReference type="PROSITE" id="PS51645">
    <property type="entry name" value="PHR_CRY_ALPHA_BETA"/>
    <property type="match status" value="1"/>
</dbReference>
<proteinExistence type="inferred from homology"/>
<dbReference type="PRINTS" id="PR00147">
    <property type="entry name" value="DNAPHOTLYASE"/>
</dbReference>
<comment type="cofactor">
    <cofactor evidence="1">
        <name>(6R)-5,10-methylene-5,6,7,8-tetrahydrofolate</name>
        <dbReference type="ChEBI" id="CHEBI:15636"/>
    </cofactor>
</comment>
<keyword evidence="6" id="KW-0157">Chromophore</keyword>